<name>A0A6G9QLZ3_9GAMM</name>
<protein>
    <submittedName>
        <fullName evidence="2">NAD-dependent epimerase/dehydratase family protein</fullName>
    </submittedName>
</protein>
<dbReference type="PANTHER" id="PTHR14097">
    <property type="entry name" value="OXIDOREDUCTASE HTATIP2"/>
    <property type="match status" value="1"/>
</dbReference>
<evidence type="ECO:0000259" key="1">
    <source>
        <dbReference type="Pfam" id="PF01118"/>
    </source>
</evidence>
<reference evidence="2 3" key="1">
    <citation type="submission" date="2020-03" db="EMBL/GenBank/DDBJ databases">
        <title>Complete genome sequence of Shewanella sp.</title>
        <authorList>
            <person name="Kim Y.-S."/>
            <person name="Kim S.-J."/>
            <person name="Jung H.-K."/>
            <person name="Kim K.-H."/>
        </authorList>
    </citation>
    <scope>NUCLEOTIDE SEQUENCE [LARGE SCALE GENOMIC DNA]</scope>
    <source>
        <strain evidence="2 3">PN3F2</strain>
    </source>
</reference>
<dbReference type="AlphaFoldDB" id="A0A6G9QLZ3"/>
<dbReference type="Gene3D" id="3.40.50.720">
    <property type="entry name" value="NAD(P)-binding Rossmann-like Domain"/>
    <property type="match status" value="1"/>
</dbReference>
<dbReference type="PANTHER" id="PTHR14097:SF7">
    <property type="entry name" value="OXIDOREDUCTASE HTATIP2"/>
    <property type="match status" value="1"/>
</dbReference>
<keyword evidence="3" id="KW-1185">Reference proteome</keyword>
<dbReference type="GO" id="GO:0016620">
    <property type="term" value="F:oxidoreductase activity, acting on the aldehyde or oxo group of donors, NAD or NADP as acceptor"/>
    <property type="evidence" value="ECO:0007669"/>
    <property type="project" value="InterPro"/>
</dbReference>
<dbReference type="Pfam" id="PF01118">
    <property type="entry name" value="Semialdhyde_dh"/>
    <property type="match status" value="1"/>
</dbReference>
<dbReference type="InterPro" id="IPR000534">
    <property type="entry name" value="Semialdehyde_DH_NAD-bd"/>
</dbReference>
<dbReference type="RefSeq" id="WP_167679422.1">
    <property type="nucleotide sequence ID" value="NZ_CP050313.1"/>
</dbReference>
<sequence>MIAAIVGATGLVGKALLEMLLDSDRYHKVIVIGRSQPQLAAHHYGEEKLHFIQCQLDEIHEITLTDTIDHGFCCLGTTIQKAGSQQAFIDVDKVAVIAFAQLLKNQRHSKLVFQMISASNANAESSLFYSRVKGETEQALQQLALPHLQIFQPSLLLGHRDEHRPLEDIAQWLFGITAATFIGPLKKYQPIKATAVAQVMFDSASSATAAVSIFDNTQIHLLTQEVS</sequence>
<feature type="domain" description="Semialdehyde dehydrogenase NAD-binding" evidence="1">
    <location>
        <begin position="3"/>
        <end position="82"/>
    </location>
</feature>
<dbReference type="SUPFAM" id="SSF51735">
    <property type="entry name" value="NAD(P)-binding Rossmann-fold domains"/>
    <property type="match status" value="1"/>
</dbReference>
<accession>A0A6G9QLZ3</accession>
<dbReference type="KEGG" id="saes:HBH39_14630"/>
<evidence type="ECO:0000313" key="3">
    <source>
        <dbReference type="Proteomes" id="UP000502608"/>
    </source>
</evidence>
<dbReference type="InterPro" id="IPR036291">
    <property type="entry name" value="NAD(P)-bd_dom_sf"/>
</dbReference>
<gene>
    <name evidence="2" type="ORF">HBH39_14630</name>
</gene>
<dbReference type="EMBL" id="CP050313">
    <property type="protein sequence ID" value="QIR15566.1"/>
    <property type="molecule type" value="Genomic_DNA"/>
</dbReference>
<dbReference type="GO" id="GO:0051287">
    <property type="term" value="F:NAD binding"/>
    <property type="evidence" value="ECO:0007669"/>
    <property type="project" value="InterPro"/>
</dbReference>
<evidence type="ECO:0000313" key="2">
    <source>
        <dbReference type="EMBL" id="QIR15566.1"/>
    </source>
</evidence>
<proteinExistence type="predicted"/>
<dbReference type="Proteomes" id="UP000502608">
    <property type="component" value="Chromosome"/>
</dbReference>
<organism evidence="2 3">
    <name type="scientific">Shewanella aestuarii</name>
    <dbReference type="NCBI Taxonomy" id="1028752"/>
    <lineage>
        <taxon>Bacteria</taxon>
        <taxon>Pseudomonadati</taxon>
        <taxon>Pseudomonadota</taxon>
        <taxon>Gammaproteobacteria</taxon>
        <taxon>Alteromonadales</taxon>
        <taxon>Shewanellaceae</taxon>
        <taxon>Shewanella</taxon>
    </lineage>
</organism>